<dbReference type="Proteomes" id="UP000196640">
    <property type="component" value="Unassembled WGS sequence"/>
</dbReference>
<dbReference type="InterPro" id="IPR050130">
    <property type="entry name" value="ClpA_ClpB"/>
</dbReference>
<reference evidence="5 6" key="1">
    <citation type="submission" date="2016-11" db="EMBL/GenBank/DDBJ databases">
        <title>Comparison of Traditional DNA-DNA Hybridization with In Silico Genomic Analysis.</title>
        <authorList>
            <person name="Nicholson A.C."/>
            <person name="Sammons S."/>
            <person name="Humrighouse B.W."/>
            <person name="Graziano J."/>
            <person name="Lasker B."/>
            <person name="Whitney A.M."/>
            <person name="Mcquiston J.R."/>
        </authorList>
    </citation>
    <scope>NUCLEOTIDE SEQUENCE [LARGE SCALE GENOMIC DNA]</scope>
    <source>
        <strain evidence="5 6">H2381</strain>
    </source>
</reference>
<dbReference type="GO" id="GO:0005737">
    <property type="term" value="C:cytoplasm"/>
    <property type="evidence" value="ECO:0007669"/>
    <property type="project" value="TreeGrafter"/>
</dbReference>
<sequence>HFRPEFINRIDEIIVFHSLNQSEIRQIVELQLNRVKRTALGQGVELEFDVSVVDHFGAVGFRPEFGARELRRLIRSELETELAREMLSGRIEDGDKVRVAWSEDEQRVVFEKIVKDTGDDSPDDQAKAGIEEPSEVAENKTDVPKPSVGDEVQSKDDKSAE</sequence>
<name>A0A212AR41_9RHOB</name>
<proteinExistence type="predicted"/>
<accession>A0A212AR41</accession>
<protein>
    <submittedName>
        <fullName evidence="5">ATPase</fullName>
    </submittedName>
</protein>
<dbReference type="GO" id="GO:0016887">
    <property type="term" value="F:ATP hydrolysis activity"/>
    <property type="evidence" value="ECO:0007669"/>
    <property type="project" value="TreeGrafter"/>
</dbReference>
<dbReference type="SMART" id="SM01086">
    <property type="entry name" value="ClpB_D2-small"/>
    <property type="match status" value="1"/>
</dbReference>
<evidence type="ECO:0000313" key="5">
    <source>
        <dbReference type="EMBL" id="OWJ83987.1"/>
    </source>
</evidence>
<dbReference type="PANTHER" id="PTHR11638:SF145">
    <property type="entry name" value="CLPA_B PROTEASE ATP BINDING SUBUNIT-RELATED"/>
    <property type="match status" value="1"/>
</dbReference>
<keyword evidence="2" id="KW-0067">ATP-binding</keyword>
<dbReference type="EMBL" id="NIPX01000011">
    <property type="protein sequence ID" value="OWJ83987.1"/>
    <property type="molecule type" value="Genomic_DNA"/>
</dbReference>
<evidence type="ECO:0000256" key="3">
    <source>
        <dbReference type="SAM" id="MobiDB-lite"/>
    </source>
</evidence>
<dbReference type="PANTHER" id="PTHR11638">
    <property type="entry name" value="ATP-DEPENDENT CLP PROTEASE"/>
    <property type="match status" value="1"/>
</dbReference>
<keyword evidence="1" id="KW-0547">Nucleotide-binding</keyword>
<dbReference type="GO" id="GO:0005524">
    <property type="term" value="F:ATP binding"/>
    <property type="evidence" value="ECO:0007669"/>
    <property type="project" value="UniProtKB-KW"/>
</dbReference>
<organism evidence="5 6">
    <name type="scientific">Haematobacter missouriensis</name>
    <dbReference type="NCBI Taxonomy" id="366616"/>
    <lineage>
        <taxon>Bacteria</taxon>
        <taxon>Pseudomonadati</taxon>
        <taxon>Pseudomonadota</taxon>
        <taxon>Alphaproteobacteria</taxon>
        <taxon>Rhodobacterales</taxon>
        <taxon>Paracoccaceae</taxon>
        <taxon>Haematobacter</taxon>
    </lineage>
</organism>
<feature type="compositionally biased region" description="Basic and acidic residues" evidence="3">
    <location>
        <begin position="112"/>
        <end position="130"/>
    </location>
</feature>
<dbReference type="Pfam" id="PF10431">
    <property type="entry name" value="ClpB_D2-small"/>
    <property type="match status" value="1"/>
</dbReference>
<evidence type="ECO:0000313" key="6">
    <source>
        <dbReference type="Proteomes" id="UP000196640"/>
    </source>
</evidence>
<dbReference type="GO" id="GO:0034605">
    <property type="term" value="P:cellular response to heat"/>
    <property type="evidence" value="ECO:0007669"/>
    <property type="project" value="TreeGrafter"/>
</dbReference>
<evidence type="ECO:0000256" key="1">
    <source>
        <dbReference type="ARBA" id="ARBA00022741"/>
    </source>
</evidence>
<evidence type="ECO:0000259" key="4">
    <source>
        <dbReference type="SMART" id="SM01086"/>
    </source>
</evidence>
<gene>
    <name evidence="5" type="ORF">CDV52_09620</name>
</gene>
<dbReference type="InterPro" id="IPR019489">
    <property type="entry name" value="Clp_ATPase_C"/>
</dbReference>
<dbReference type="OrthoDB" id="9803641at2"/>
<evidence type="ECO:0000256" key="2">
    <source>
        <dbReference type="ARBA" id="ARBA00022840"/>
    </source>
</evidence>
<dbReference type="SUPFAM" id="SSF52540">
    <property type="entry name" value="P-loop containing nucleoside triphosphate hydrolases"/>
    <property type="match status" value="1"/>
</dbReference>
<feature type="domain" description="Clp ATPase C-terminal" evidence="4">
    <location>
        <begin position="19"/>
        <end position="110"/>
    </location>
</feature>
<feature type="compositionally biased region" description="Basic and acidic residues" evidence="3">
    <location>
        <begin position="152"/>
        <end position="161"/>
    </location>
</feature>
<dbReference type="InterPro" id="IPR027417">
    <property type="entry name" value="P-loop_NTPase"/>
</dbReference>
<feature type="region of interest" description="Disordered" evidence="3">
    <location>
        <begin position="112"/>
        <end position="161"/>
    </location>
</feature>
<dbReference type="AlphaFoldDB" id="A0A212AR41"/>
<dbReference type="Gene3D" id="1.10.8.60">
    <property type="match status" value="1"/>
</dbReference>
<comment type="caution">
    <text evidence="5">The sequence shown here is derived from an EMBL/GenBank/DDBJ whole genome shotgun (WGS) entry which is preliminary data.</text>
</comment>
<feature type="non-terminal residue" evidence="5">
    <location>
        <position position="1"/>
    </location>
</feature>